<dbReference type="InterPro" id="IPR014995">
    <property type="entry name" value="DUF1844"/>
</dbReference>
<sequence length="141" mass="15604">MGDLQEPEEGSFKFQDKRRRFDEDDSAAEEPEDAPEPEIVSPSEEIKPESGPETEGDAAAPPINFSTFILSLASSAAYHMGGFHDEVSGKTSVNLDLAKQSIDILAILEEKTKGNLNEEEANLLTHSLYDLRMKFVEMSKK</sequence>
<dbReference type="EMBL" id="UOGA01000193">
    <property type="protein sequence ID" value="VAX21091.1"/>
    <property type="molecule type" value="Genomic_DNA"/>
</dbReference>
<feature type="compositionally biased region" description="Acidic residues" evidence="1">
    <location>
        <begin position="23"/>
        <end position="36"/>
    </location>
</feature>
<dbReference type="Pfam" id="PF08899">
    <property type="entry name" value="DUF1844"/>
    <property type="match status" value="1"/>
</dbReference>
<feature type="region of interest" description="Disordered" evidence="1">
    <location>
        <begin position="1"/>
        <end position="61"/>
    </location>
</feature>
<evidence type="ECO:0000256" key="1">
    <source>
        <dbReference type="SAM" id="MobiDB-lite"/>
    </source>
</evidence>
<reference evidence="2" key="1">
    <citation type="submission" date="2018-06" db="EMBL/GenBank/DDBJ databases">
        <authorList>
            <person name="Zhirakovskaya E."/>
        </authorList>
    </citation>
    <scope>NUCLEOTIDE SEQUENCE</scope>
</reference>
<protein>
    <recommendedName>
        <fullName evidence="3">DUF1844 domain-containing protein</fullName>
    </recommendedName>
</protein>
<name>A0A3B1C2X3_9ZZZZ</name>
<accession>A0A3B1C2X3</accession>
<gene>
    <name evidence="2" type="ORF">MNBD_NITROSPINAE04-2240</name>
</gene>
<evidence type="ECO:0008006" key="3">
    <source>
        <dbReference type="Google" id="ProtNLM"/>
    </source>
</evidence>
<dbReference type="AlphaFoldDB" id="A0A3B1C2X3"/>
<feature type="compositionally biased region" description="Basic and acidic residues" evidence="1">
    <location>
        <begin position="10"/>
        <end position="22"/>
    </location>
</feature>
<proteinExistence type="predicted"/>
<organism evidence="2">
    <name type="scientific">hydrothermal vent metagenome</name>
    <dbReference type="NCBI Taxonomy" id="652676"/>
    <lineage>
        <taxon>unclassified sequences</taxon>
        <taxon>metagenomes</taxon>
        <taxon>ecological metagenomes</taxon>
    </lineage>
</organism>
<evidence type="ECO:0000313" key="2">
    <source>
        <dbReference type="EMBL" id="VAX21091.1"/>
    </source>
</evidence>